<reference evidence="1 2" key="1">
    <citation type="journal article" date="2014" name="PLoS Genet.">
        <title>Phylogenetically driven sequencing of extremely halophilic archaea reveals strategies for static and dynamic osmo-response.</title>
        <authorList>
            <person name="Becker E.A."/>
            <person name="Seitzer P.M."/>
            <person name="Tritt A."/>
            <person name="Larsen D."/>
            <person name="Krusor M."/>
            <person name="Yao A.I."/>
            <person name="Wu D."/>
            <person name="Madern D."/>
            <person name="Eisen J.A."/>
            <person name="Darling A.E."/>
            <person name="Facciotti M.T."/>
        </authorList>
    </citation>
    <scope>NUCLEOTIDE SEQUENCE [LARGE SCALE GENOMIC DNA]</scope>
    <source>
        <strain evidence="1 2">DSM 10284</strain>
    </source>
</reference>
<dbReference type="EMBL" id="AOJL01000062">
    <property type="protein sequence ID" value="ELZ43418.1"/>
    <property type="molecule type" value="Genomic_DNA"/>
</dbReference>
<comment type="caution">
    <text evidence="1">The sequence shown here is derived from an EMBL/GenBank/DDBJ whole genome shotgun (WGS) entry which is preliminary data.</text>
</comment>
<gene>
    <name evidence="1" type="ORF">C464_16867</name>
</gene>
<sequence>MIAGHIGCLLTNVAVEIGECARLLLDDLYLDTLVIFEMPAEVITVVNIEFMPYSGRMFA</sequence>
<evidence type="ECO:0000313" key="2">
    <source>
        <dbReference type="Proteomes" id="UP000011509"/>
    </source>
</evidence>
<accession>M0E8S1</accession>
<protein>
    <submittedName>
        <fullName evidence="1">Uncharacterized protein</fullName>
    </submittedName>
</protein>
<keyword evidence="2" id="KW-1185">Reference proteome</keyword>
<evidence type="ECO:0000313" key="1">
    <source>
        <dbReference type="EMBL" id="ELZ43418.1"/>
    </source>
</evidence>
<proteinExistence type="predicted"/>
<organism evidence="1 2">
    <name type="scientific">Halorubrum coriense DSM 10284</name>
    <dbReference type="NCBI Taxonomy" id="1227466"/>
    <lineage>
        <taxon>Archaea</taxon>
        <taxon>Methanobacteriati</taxon>
        <taxon>Methanobacteriota</taxon>
        <taxon>Stenosarchaea group</taxon>
        <taxon>Halobacteria</taxon>
        <taxon>Halobacteriales</taxon>
        <taxon>Haloferacaceae</taxon>
        <taxon>Halorubrum</taxon>
    </lineage>
</organism>
<name>M0E8S1_9EURY</name>
<dbReference type="AlphaFoldDB" id="M0E8S1"/>
<dbReference type="Proteomes" id="UP000011509">
    <property type="component" value="Unassembled WGS sequence"/>
</dbReference>